<keyword evidence="6" id="KW-0967">Endosome</keyword>
<evidence type="ECO:0000256" key="5">
    <source>
        <dbReference type="ARBA" id="ARBA00022729"/>
    </source>
</evidence>
<dbReference type="PANTHER" id="PTHR10766">
    <property type="entry name" value="TRANSMEMBRANE 9 SUPERFAMILY PROTEIN"/>
    <property type="match status" value="1"/>
</dbReference>
<keyword evidence="8" id="KW-0333">Golgi apparatus</keyword>
<feature type="transmembrane region" description="Helical" evidence="10">
    <location>
        <begin position="304"/>
        <end position="324"/>
    </location>
</feature>
<keyword evidence="4 10" id="KW-0812">Transmembrane</keyword>
<dbReference type="GO" id="GO:0000139">
    <property type="term" value="C:Golgi membrane"/>
    <property type="evidence" value="ECO:0007669"/>
    <property type="project" value="UniProtKB-SubCell"/>
</dbReference>
<comment type="similarity">
    <text evidence="3 10">Belongs to the nonaspanin (TM9SF) (TC 9.A.2) family.</text>
</comment>
<dbReference type="Proteomes" id="UP001652600">
    <property type="component" value="Chromosome 8"/>
</dbReference>
<evidence type="ECO:0000256" key="2">
    <source>
        <dbReference type="ARBA" id="ARBA00004653"/>
    </source>
</evidence>
<dbReference type="GO" id="GO:0010008">
    <property type="term" value="C:endosome membrane"/>
    <property type="evidence" value="ECO:0007669"/>
    <property type="project" value="UniProtKB-SubCell"/>
</dbReference>
<evidence type="ECO:0000256" key="10">
    <source>
        <dbReference type="RuleBase" id="RU363079"/>
    </source>
</evidence>
<evidence type="ECO:0000256" key="3">
    <source>
        <dbReference type="ARBA" id="ARBA00005227"/>
    </source>
</evidence>
<gene>
    <name evidence="12" type="primary">LOC103500897</name>
</gene>
<feature type="transmembrane region" description="Helical" evidence="10">
    <location>
        <begin position="498"/>
        <end position="519"/>
    </location>
</feature>
<keyword evidence="11" id="KW-1185">Reference proteome</keyword>
<dbReference type="InParanoid" id="A0A1S3CH77"/>
<feature type="transmembrane region" description="Helical" evidence="10">
    <location>
        <begin position="373"/>
        <end position="395"/>
    </location>
</feature>
<dbReference type="InterPro" id="IPR004240">
    <property type="entry name" value="EMP70"/>
</dbReference>
<reference evidence="12" key="1">
    <citation type="submission" date="2025-08" db="UniProtKB">
        <authorList>
            <consortium name="RefSeq"/>
        </authorList>
    </citation>
    <scope>IDENTIFICATION</scope>
    <source>
        <tissue evidence="12">Stem</tissue>
    </source>
</reference>
<dbReference type="GO" id="GO:0072657">
    <property type="term" value="P:protein localization to membrane"/>
    <property type="evidence" value="ECO:0007669"/>
    <property type="project" value="TreeGrafter"/>
</dbReference>
<feature type="transmembrane region" description="Helical" evidence="10">
    <location>
        <begin position="252"/>
        <end position="275"/>
    </location>
</feature>
<keyword evidence="7 10" id="KW-1133">Transmembrane helix</keyword>
<sequence length="608" mass="69279">MLATSLMAPSRKLTFLILVLIFFLPLPFSARIFKPSDRKKQDSSSKGRGYAKGDRIPLFANKVYGADQRCDAFPYFSLPFCPPGEKVSKRRSLNEILAGDCLMNTQYELKFGVSEPEVFLCEKYLTEDDLRIFKFAIANEFVYQMYFDNIWFESKVGEVIEIPGLGQKLYLFNRIEFNVDFMEDKVLSISVVNSLDSSADITILTDPLVEFSYSVFWNEIKPIDNSSYFIPGDREKASWVLEDNRRLFWSSLWLWSILAFWWIILPLVVAAPYLFKYFLKNRQPHGNIHRFNGKACSCPKYTSLLGAILGVGTQHLMLIIAMLLVSEYDGIYPCNHERISIDLVLMYCITSVVSASIARSFHEKFSPIGSKECVFQTGALYFFPVFIAVILGKIFGISTPIVDSVICYLLVAGFGSAIMIYICCIAPRNIYRPERNAATCHTRKLLLYNRSSPPAPTLWYMKTPAQMMLEGLGIFLPISPLMDDIYASLWGLKICSSFLTLFAAFLMVVLTTFISGMALTSVQLLKNDYNWWWRSILRGGSPAIYMFGYGIYFISKIRSENDRGFVLPLVYNCCICYSFFLVFGTVGFGASLVAFKFYMMGCDTKKRS</sequence>
<accession>A0A1S3CH77</accession>
<dbReference type="AlphaFoldDB" id="A0A1S3CH77"/>
<organism evidence="11 12">
    <name type="scientific">Cucumis melo</name>
    <name type="common">Muskmelon</name>
    <dbReference type="NCBI Taxonomy" id="3656"/>
    <lineage>
        <taxon>Eukaryota</taxon>
        <taxon>Viridiplantae</taxon>
        <taxon>Streptophyta</taxon>
        <taxon>Embryophyta</taxon>
        <taxon>Tracheophyta</taxon>
        <taxon>Spermatophyta</taxon>
        <taxon>Magnoliopsida</taxon>
        <taxon>eudicotyledons</taxon>
        <taxon>Gunneridae</taxon>
        <taxon>Pentapetalae</taxon>
        <taxon>rosids</taxon>
        <taxon>fabids</taxon>
        <taxon>Cucurbitales</taxon>
        <taxon>Cucurbitaceae</taxon>
        <taxon>Benincaseae</taxon>
        <taxon>Cucumis</taxon>
    </lineage>
</organism>
<evidence type="ECO:0000313" key="11">
    <source>
        <dbReference type="Proteomes" id="UP001652600"/>
    </source>
</evidence>
<dbReference type="OrthoDB" id="1603782at2759"/>
<dbReference type="PANTHER" id="PTHR10766:SF119">
    <property type="entry name" value="TRANSMEMBRANE 9 SUPERFAMILY MEMBER 5"/>
    <property type="match status" value="1"/>
</dbReference>
<dbReference type="eggNOG" id="KOG1277">
    <property type="taxonomic scope" value="Eukaryota"/>
</dbReference>
<evidence type="ECO:0000256" key="1">
    <source>
        <dbReference type="ARBA" id="ARBA00004337"/>
    </source>
</evidence>
<feature type="transmembrane region" description="Helical" evidence="10">
    <location>
        <begin position="344"/>
        <end position="361"/>
    </location>
</feature>
<keyword evidence="9 10" id="KW-0472">Membrane</keyword>
<dbReference type="RefSeq" id="XP_008462569.1">
    <property type="nucleotide sequence ID" value="XM_008464347.2"/>
</dbReference>
<proteinExistence type="inferred from homology"/>
<feature type="transmembrane region" description="Helical" evidence="10">
    <location>
        <begin position="401"/>
        <end position="426"/>
    </location>
</feature>
<dbReference type="KEGG" id="cmo:103500897"/>
<evidence type="ECO:0000256" key="4">
    <source>
        <dbReference type="ARBA" id="ARBA00022692"/>
    </source>
</evidence>
<keyword evidence="5" id="KW-0732">Signal</keyword>
<comment type="subcellular location">
    <subcellularLocation>
        <location evidence="1">Endosome membrane</location>
        <topology evidence="1">Multi-pass membrane protein</topology>
    </subcellularLocation>
    <subcellularLocation>
        <location evidence="2">Golgi apparatus membrane</location>
        <topology evidence="2">Multi-pass membrane protein</topology>
    </subcellularLocation>
</comment>
<name>A0A1S3CH77_CUCME</name>
<evidence type="ECO:0000313" key="12">
    <source>
        <dbReference type="RefSeq" id="XP_008462569.1"/>
    </source>
</evidence>
<feature type="transmembrane region" description="Helical" evidence="10">
    <location>
        <begin position="531"/>
        <end position="554"/>
    </location>
</feature>
<evidence type="ECO:0000256" key="9">
    <source>
        <dbReference type="ARBA" id="ARBA00023136"/>
    </source>
</evidence>
<dbReference type="Pfam" id="PF02990">
    <property type="entry name" value="EMP70"/>
    <property type="match status" value="1"/>
</dbReference>
<evidence type="ECO:0000256" key="8">
    <source>
        <dbReference type="ARBA" id="ARBA00023034"/>
    </source>
</evidence>
<evidence type="ECO:0000256" key="7">
    <source>
        <dbReference type="ARBA" id="ARBA00022989"/>
    </source>
</evidence>
<feature type="transmembrane region" description="Helical" evidence="10">
    <location>
        <begin position="566"/>
        <end position="599"/>
    </location>
</feature>
<dbReference type="GeneID" id="103500897"/>
<protein>
    <recommendedName>
        <fullName evidence="10">Transmembrane 9 superfamily member</fullName>
    </recommendedName>
</protein>
<evidence type="ECO:0000256" key="6">
    <source>
        <dbReference type="ARBA" id="ARBA00022753"/>
    </source>
</evidence>